<evidence type="ECO:0000256" key="1">
    <source>
        <dbReference type="ARBA" id="ARBA00001933"/>
    </source>
</evidence>
<feature type="domain" description="Tryptophan synthase beta chain-like PALP" evidence="9">
    <location>
        <begin position="6"/>
        <end position="285"/>
    </location>
</feature>
<gene>
    <name evidence="10" type="ORF">OKIOD_LOCUS14234</name>
</gene>
<dbReference type="InterPro" id="IPR050147">
    <property type="entry name" value="Ser/Thr_Dehydratase"/>
</dbReference>
<organism evidence="10 11">
    <name type="scientific">Oikopleura dioica</name>
    <name type="common">Tunicate</name>
    <dbReference type="NCBI Taxonomy" id="34765"/>
    <lineage>
        <taxon>Eukaryota</taxon>
        <taxon>Metazoa</taxon>
        <taxon>Chordata</taxon>
        <taxon>Tunicata</taxon>
        <taxon>Appendicularia</taxon>
        <taxon>Copelata</taxon>
        <taxon>Oikopleuridae</taxon>
        <taxon>Oikopleura</taxon>
    </lineage>
</organism>
<dbReference type="PANTHER" id="PTHR48078">
    <property type="entry name" value="THREONINE DEHYDRATASE, MITOCHONDRIAL-RELATED"/>
    <property type="match status" value="1"/>
</dbReference>
<name>A0ABN7T058_OIKDI</name>
<dbReference type="InterPro" id="IPR036052">
    <property type="entry name" value="TrpB-like_PALP_sf"/>
</dbReference>
<evidence type="ECO:0000256" key="6">
    <source>
        <dbReference type="ARBA" id="ARBA00041766"/>
    </source>
</evidence>
<comment type="catalytic activity">
    <reaction evidence="8">
        <text>L-serine = pyruvate + NH4(+)</text>
        <dbReference type="Rhea" id="RHEA:19169"/>
        <dbReference type="ChEBI" id="CHEBI:15361"/>
        <dbReference type="ChEBI" id="CHEBI:28938"/>
        <dbReference type="ChEBI" id="CHEBI:33384"/>
        <dbReference type="EC" id="4.3.1.17"/>
    </reaction>
</comment>
<dbReference type="Gene3D" id="3.40.50.1100">
    <property type="match status" value="2"/>
</dbReference>
<comment type="similarity">
    <text evidence="2">Belongs to the serine/threonine dehydratase family.</text>
</comment>
<accession>A0ABN7T058</accession>
<evidence type="ECO:0000256" key="5">
    <source>
        <dbReference type="ARBA" id="ARBA00023239"/>
    </source>
</evidence>
<evidence type="ECO:0000313" key="11">
    <source>
        <dbReference type="Proteomes" id="UP001158576"/>
    </source>
</evidence>
<dbReference type="InterPro" id="IPR001926">
    <property type="entry name" value="TrpB-like_PALP"/>
</dbReference>
<dbReference type="Pfam" id="PF00291">
    <property type="entry name" value="PALP"/>
    <property type="match status" value="1"/>
</dbReference>
<evidence type="ECO:0000256" key="7">
    <source>
        <dbReference type="ARBA" id="ARBA00042605"/>
    </source>
</evidence>
<keyword evidence="11" id="KW-1185">Reference proteome</keyword>
<evidence type="ECO:0000256" key="8">
    <source>
        <dbReference type="ARBA" id="ARBA00049406"/>
    </source>
</evidence>
<dbReference type="EMBL" id="OU015567">
    <property type="protein sequence ID" value="CAG5111135.1"/>
    <property type="molecule type" value="Genomic_DNA"/>
</dbReference>
<keyword evidence="4" id="KW-0663">Pyridoxal phosphate</keyword>
<dbReference type="SUPFAM" id="SSF53686">
    <property type="entry name" value="Tryptophan synthase beta subunit-like PLP-dependent enzymes"/>
    <property type="match status" value="1"/>
</dbReference>
<evidence type="ECO:0000256" key="3">
    <source>
        <dbReference type="ARBA" id="ARBA00012093"/>
    </source>
</evidence>
<proteinExistence type="inferred from homology"/>
<reference evidence="10 11" key="1">
    <citation type="submission" date="2021-04" db="EMBL/GenBank/DDBJ databases">
        <authorList>
            <person name="Bliznina A."/>
        </authorList>
    </citation>
    <scope>NUCLEOTIDE SEQUENCE [LARGE SCALE GENOMIC DNA]</scope>
</reference>
<evidence type="ECO:0000256" key="4">
    <source>
        <dbReference type="ARBA" id="ARBA00022898"/>
    </source>
</evidence>
<evidence type="ECO:0000313" key="10">
    <source>
        <dbReference type="EMBL" id="CAG5111135.1"/>
    </source>
</evidence>
<protein>
    <recommendedName>
        <fullName evidence="3">L-serine ammonia-lyase</fullName>
        <ecNumber evidence="3">4.3.1.17</ecNumber>
    </recommendedName>
    <alternativeName>
        <fullName evidence="6">L-serine deaminase</fullName>
    </alternativeName>
    <alternativeName>
        <fullName evidence="7">L-threonine dehydratase</fullName>
    </alternativeName>
</protein>
<dbReference type="PANTHER" id="PTHR48078:SF2">
    <property type="entry name" value="CATABOLIC L-SERINE_THREONINE DEHYDRATASE"/>
    <property type="match status" value="1"/>
</dbReference>
<comment type="cofactor">
    <cofactor evidence="1">
        <name>pyridoxal 5'-phosphate</name>
        <dbReference type="ChEBI" id="CHEBI:597326"/>
    </cofactor>
</comment>
<evidence type="ECO:0000256" key="2">
    <source>
        <dbReference type="ARBA" id="ARBA00010869"/>
    </source>
</evidence>
<dbReference type="EC" id="4.3.1.17" evidence="3"/>
<dbReference type="Proteomes" id="UP001158576">
    <property type="component" value="Chromosome 2"/>
</dbReference>
<sequence length="303" mass="31806">MGGSAESPKLSDLAKHEVLLKLDNLQPAGSFKIRGIGRLVQKAKLDGKKTAVASSAGNAGMAAAYACAKSGLPCSVFLPKSTPDFAAANISEHGAEVIYHGEIWDEANEEAMKKLVDDSVLYIHPFNHPVIWEGHASLVDELVTQLKGKKPGLVICAVGGGGLLMGVLIDVPVLAMETNGTDSLNQSMKTGVLATLPAIDSIAKSLGTKSVAAEVFEAAKSYPGGVISKVCHDTEAIQSVKNFLAHHKFFVEPSCGAALAATYFADKYLSDIQIGEGPIVNVVCGGSSVSYEMISYWEENAKS</sequence>
<evidence type="ECO:0000259" key="9">
    <source>
        <dbReference type="Pfam" id="PF00291"/>
    </source>
</evidence>
<keyword evidence="5" id="KW-0456">Lyase</keyword>